<name>A0A3L8P1U6_9ACTN</name>
<evidence type="ECO:0000313" key="2">
    <source>
        <dbReference type="Proteomes" id="UP000281708"/>
    </source>
</evidence>
<proteinExistence type="predicted"/>
<reference evidence="1 2" key="1">
    <citation type="submission" date="2018-10" db="EMBL/GenBank/DDBJ databases">
        <title>Marmoricola sp. 4Q3S-7 whole genome shotgun sequence.</title>
        <authorList>
            <person name="Li F."/>
        </authorList>
    </citation>
    <scope>NUCLEOTIDE SEQUENCE [LARGE SCALE GENOMIC DNA]</scope>
    <source>
        <strain evidence="1 2">4Q3S-7</strain>
    </source>
</reference>
<dbReference type="InterPro" id="IPR007809">
    <property type="entry name" value="FlgN-like"/>
</dbReference>
<sequence>MDKLSDILWRERELLDSLLFKLEVEQMVLATGRTHWLGRAAREVELVLTVLRETEILRSVAADEAAETVGLSPNPSLRALAEAAPEPWRGILLDHRQGFEEVSRQITALAENNRELLTVGLRSAREALLDLEQSAEGYRPDGGAVLTELTPRLVDRSL</sequence>
<comment type="caution">
    <text evidence="1">The sequence shown here is derived from an EMBL/GenBank/DDBJ whole genome shotgun (WGS) entry which is preliminary data.</text>
</comment>
<dbReference type="Pfam" id="PF05130">
    <property type="entry name" value="FlgN"/>
    <property type="match status" value="1"/>
</dbReference>
<dbReference type="GO" id="GO:0044780">
    <property type="term" value="P:bacterial-type flagellum assembly"/>
    <property type="evidence" value="ECO:0007669"/>
    <property type="project" value="InterPro"/>
</dbReference>
<dbReference type="RefSeq" id="WP_121806754.1">
    <property type="nucleotide sequence ID" value="NZ_RDBE01000008.1"/>
</dbReference>
<dbReference type="AlphaFoldDB" id="A0A3L8P1U6"/>
<organism evidence="1 2">
    <name type="scientific">Nocardioides mangrovicus</name>
    <dbReference type="NCBI Taxonomy" id="2478913"/>
    <lineage>
        <taxon>Bacteria</taxon>
        <taxon>Bacillati</taxon>
        <taxon>Actinomycetota</taxon>
        <taxon>Actinomycetes</taxon>
        <taxon>Propionibacteriales</taxon>
        <taxon>Nocardioidaceae</taxon>
        <taxon>Nocardioides</taxon>
    </lineage>
</organism>
<dbReference type="Gene3D" id="1.20.58.300">
    <property type="entry name" value="FlgN-like"/>
    <property type="match status" value="1"/>
</dbReference>
<dbReference type="OrthoDB" id="3268384at2"/>
<keyword evidence="1" id="KW-0969">Cilium</keyword>
<keyword evidence="1" id="KW-0966">Cell projection</keyword>
<dbReference type="Proteomes" id="UP000281708">
    <property type="component" value="Unassembled WGS sequence"/>
</dbReference>
<accession>A0A3L8P1U6</accession>
<gene>
    <name evidence="1" type="ORF">D9V37_13810</name>
</gene>
<keyword evidence="2" id="KW-1185">Reference proteome</keyword>
<evidence type="ECO:0000313" key="1">
    <source>
        <dbReference type="EMBL" id="RLV48793.1"/>
    </source>
</evidence>
<dbReference type="EMBL" id="RDBE01000008">
    <property type="protein sequence ID" value="RLV48793.1"/>
    <property type="molecule type" value="Genomic_DNA"/>
</dbReference>
<keyword evidence="1" id="KW-0282">Flagellum</keyword>
<protein>
    <submittedName>
        <fullName evidence="1">Flagellar protein FlgN</fullName>
    </submittedName>
</protein>